<protein>
    <submittedName>
        <fullName evidence="1">Uncharacterized protein</fullName>
    </submittedName>
</protein>
<name>A0A8X6KI92_TRICU</name>
<comment type="caution">
    <text evidence="1">The sequence shown here is derived from an EMBL/GenBank/DDBJ whole genome shotgun (WGS) entry which is preliminary data.</text>
</comment>
<gene>
    <name evidence="1" type="ORF">TNCT_641031</name>
</gene>
<dbReference type="AlphaFoldDB" id="A0A8X6KI92"/>
<dbReference type="OrthoDB" id="6469693at2759"/>
<evidence type="ECO:0000313" key="2">
    <source>
        <dbReference type="Proteomes" id="UP000887116"/>
    </source>
</evidence>
<dbReference type="Proteomes" id="UP000887116">
    <property type="component" value="Unassembled WGS sequence"/>
</dbReference>
<evidence type="ECO:0000313" key="1">
    <source>
        <dbReference type="EMBL" id="GFQ74481.1"/>
    </source>
</evidence>
<keyword evidence="2" id="KW-1185">Reference proteome</keyword>
<reference evidence="1" key="1">
    <citation type="submission" date="2020-07" db="EMBL/GenBank/DDBJ databases">
        <title>Multicomponent nature underlies the extraordinary mechanical properties of spider dragline silk.</title>
        <authorList>
            <person name="Kono N."/>
            <person name="Nakamura H."/>
            <person name="Mori M."/>
            <person name="Yoshida Y."/>
            <person name="Ohtoshi R."/>
            <person name="Malay A.D."/>
            <person name="Moran D.A.P."/>
            <person name="Tomita M."/>
            <person name="Numata K."/>
            <person name="Arakawa K."/>
        </authorList>
    </citation>
    <scope>NUCLEOTIDE SEQUENCE</scope>
</reference>
<dbReference type="EMBL" id="BMAO01031359">
    <property type="protein sequence ID" value="GFQ74481.1"/>
    <property type="molecule type" value="Genomic_DNA"/>
</dbReference>
<organism evidence="1 2">
    <name type="scientific">Trichonephila clavata</name>
    <name type="common">Joro spider</name>
    <name type="synonym">Nephila clavata</name>
    <dbReference type="NCBI Taxonomy" id="2740835"/>
    <lineage>
        <taxon>Eukaryota</taxon>
        <taxon>Metazoa</taxon>
        <taxon>Ecdysozoa</taxon>
        <taxon>Arthropoda</taxon>
        <taxon>Chelicerata</taxon>
        <taxon>Arachnida</taxon>
        <taxon>Araneae</taxon>
        <taxon>Araneomorphae</taxon>
        <taxon>Entelegynae</taxon>
        <taxon>Araneoidea</taxon>
        <taxon>Nephilidae</taxon>
        <taxon>Trichonephila</taxon>
    </lineage>
</organism>
<sequence>MKLASQIRHGCLWEFLLRMRLDESILERRRNGFLAAVLDLKRFFVVYYNFDTAAYGSFYCACAWTSLIWNAGEMGFWQPVLHSVGDRKNPKR</sequence>
<proteinExistence type="predicted"/>
<accession>A0A8X6KI92</accession>